<dbReference type="Gene3D" id="1.10.3210.10">
    <property type="entry name" value="Hypothetical protein af1432"/>
    <property type="match status" value="1"/>
</dbReference>
<dbReference type="Proteomes" id="UP000000503">
    <property type="component" value="Chromosome"/>
</dbReference>
<protein>
    <recommendedName>
        <fullName evidence="3">Phosphohydrolase</fullName>
    </recommendedName>
</protein>
<keyword evidence="2" id="KW-1185">Reference proteome</keyword>
<dbReference type="eggNOG" id="COG4905">
    <property type="taxonomic scope" value="Bacteria"/>
</dbReference>
<evidence type="ECO:0000313" key="1">
    <source>
        <dbReference type="EMBL" id="AEJ19161.1"/>
    </source>
</evidence>
<accession>F8EXD4</accession>
<organism evidence="1 2">
    <name type="scientific">Gracilinema caldarium (strain ATCC 51460 / DSM 7334 / H1)</name>
    <name type="common">Treponema caldarium</name>
    <dbReference type="NCBI Taxonomy" id="744872"/>
    <lineage>
        <taxon>Bacteria</taxon>
        <taxon>Pseudomonadati</taxon>
        <taxon>Spirochaetota</taxon>
        <taxon>Spirochaetia</taxon>
        <taxon>Spirochaetales</taxon>
        <taxon>Breznakiellaceae</taxon>
        <taxon>Gracilinema</taxon>
    </lineage>
</organism>
<proteinExistence type="predicted"/>
<gene>
    <name evidence="1" type="ordered locus">Spica_1012</name>
</gene>
<dbReference type="KEGG" id="scd:Spica_1012"/>
<name>F8EXD4_GRAC1</name>
<evidence type="ECO:0000313" key="2">
    <source>
        <dbReference type="Proteomes" id="UP000000503"/>
    </source>
</evidence>
<dbReference type="EMBL" id="CP002868">
    <property type="protein sequence ID" value="AEJ19161.1"/>
    <property type="molecule type" value="Genomic_DNA"/>
</dbReference>
<reference evidence="2" key="1">
    <citation type="journal article" date="2013" name="Stand. Genomic Sci.">
        <title>Genome sequence of the thermophilic fresh-water bacterium Spirochaeta caldaria type strain (H1(T)), reclassification of Spirochaeta caldaria, Spirochaeta stenostrepta, and Spirochaeta zuelzerae in the genus Treponema as Treponema caldaria comb. nov., Treponema stenostrepta comb. nov., and Treponema zuelzerae comb. nov., and emendation of the genus Treponema.</title>
        <authorList>
            <person name="Abt B."/>
            <person name="Goker M."/>
            <person name="Scheuner C."/>
            <person name="Han C."/>
            <person name="Lu M."/>
            <person name="Misra M."/>
            <person name="Lapidus A."/>
            <person name="Nolan M."/>
            <person name="Lucas S."/>
            <person name="Hammon N."/>
            <person name="Deshpande S."/>
            <person name="Cheng J.F."/>
            <person name="Tapia R."/>
            <person name="Goodwin L.A."/>
            <person name="Pitluck S."/>
            <person name="Liolios K."/>
            <person name="Pagani I."/>
            <person name="Ivanova N."/>
            <person name="Mavromatis K."/>
            <person name="Mikhailova N."/>
            <person name="Huntemann M."/>
            <person name="Pati A."/>
            <person name="Chen A."/>
            <person name="Palaniappan K."/>
            <person name="Land M."/>
            <person name="Hauser L."/>
            <person name="Jeffries C.D."/>
            <person name="Rohde M."/>
            <person name="Spring S."/>
            <person name="Gronow S."/>
            <person name="Detter J.C."/>
            <person name="Bristow J."/>
            <person name="Eisen J.A."/>
            <person name="Markowitz V."/>
            <person name="Hugenholtz P."/>
            <person name="Kyrpides N.C."/>
            <person name="Woyke T."/>
            <person name="Klenk H.P."/>
        </authorList>
    </citation>
    <scope>NUCLEOTIDE SEQUENCE</scope>
    <source>
        <strain evidence="2">ATCC 51460 / DSM 7334 / H1</strain>
    </source>
</reference>
<dbReference type="HOGENOM" id="CLU_104072_0_2_12"/>
<evidence type="ECO:0008006" key="3">
    <source>
        <dbReference type="Google" id="ProtNLM"/>
    </source>
</evidence>
<dbReference type="AlphaFoldDB" id="F8EXD4"/>
<dbReference type="SUPFAM" id="SSF109604">
    <property type="entry name" value="HD-domain/PDEase-like"/>
    <property type="match status" value="1"/>
</dbReference>
<dbReference type="STRING" id="744872.Spica_1012"/>
<sequence length="166" mass="19277">MHTRYRRAKADRLIARNPVFYKLAEPIFLSRNFQHLRDIVHHDASIADHTVSVAYHSFVIAHAMGLRKHIKELVRGALLHDYFFYDWRYARPRNGKLHGFEHPNEALENARSDFGHLTAIEEDCIRRHMFPLTPVPPVYFESILVCLVDKVVALAELVAAIRINQG</sequence>